<evidence type="ECO:0000256" key="1">
    <source>
        <dbReference type="SAM" id="MobiDB-lite"/>
    </source>
</evidence>
<dbReference type="EMBL" id="JACGWJ010000001">
    <property type="protein sequence ID" value="KAL0441668.1"/>
    <property type="molecule type" value="Genomic_DNA"/>
</dbReference>
<comment type="caution">
    <text evidence="2">The sequence shown here is derived from an EMBL/GenBank/DDBJ whole genome shotgun (WGS) entry which is preliminary data.</text>
</comment>
<feature type="region of interest" description="Disordered" evidence="1">
    <location>
        <begin position="1"/>
        <end position="86"/>
    </location>
</feature>
<protein>
    <submittedName>
        <fullName evidence="2">Uncharacterized protein</fullName>
    </submittedName>
</protein>
<reference evidence="2" key="2">
    <citation type="journal article" date="2024" name="Plant">
        <title>Genomic evolution and insights into agronomic trait innovations of Sesamum species.</title>
        <authorList>
            <person name="Miao H."/>
            <person name="Wang L."/>
            <person name="Qu L."/>
            <person name="Liu H."/>
            <person name="Sun Y."/>
            <person name="Le M."/>
            <person name="Wang Q."/>
            <person name="Wei S."/>
            <person name="Zheng Y."/>
            <person name="Lin W."/>
            <person name="Duan Y."/>
            <person name="Cao H."/>
            <person name="Xiong S."/>
            <person name="Wang X."/>
            <person name="Wei L."/>
            <person name="Li C."/>
            <person name="Ma Q."/>
            <person name="Ju M."/>
            <person name="Zhao R."/>
            <person name="Li G."/>
            <person name="Mu C."/>
            <person name="Tian Q."/>
            <person name="Mei H."/>
            <person name="Zhang T."/>
            <person name="Gao T."/>
            <person name="Zhang H."/>
        </authorList>
    </citation>
    <scope>NUCLEOTIDE SEQUENCE</scope>
    <source>
        <strain evidence="2">G02</strain>
    </source>
</reference>
<feature type="compositionally biased region" description="Basic residues" evidence="1">
    <location>
        <begin position="25"/>
        <end position="38"/>
    </location>
</feature>
<dbReference type="AlphaFoldDB" id="A0AAW2WJH9"/>
<name>A0AAW2WJH9_SESRA</name>
<gene>
    <name evidence="2" type="ORF">Sradi_0105700</name>
</gene>
<evidence type="ECO:0000313" key="2">
    <source>
        <dbReference type="EMBL" id="KAL0441668.1"/>
    </source>
</evidence>
<reference evidence="2" key="1">
    <citation type="submission" date="2020-06" db="EMBL/GenBank/DDBJ databases">
        <authorList>
            <person name="Li T."/>
            <person name="Hu X."/>
            <person name="Zhang T."/>
            <person name="Song X."/>
            <person name="Zhang H."/>
            <person name="Dai N."/>
            <person name="Sheng W."/>
            <person name="Hou X."/>
            <person name="Wei L."/>
        </authorList>
    </citation>
    <scope>NUCLEOTIDE SEQUENCE</scope>
    <source>
        <strain evidence="2">G02</strain>
        <tissue evidence="2">Leaf</tissue>
    </source>
</reference>
<accession>A0AAW2WJH9</accession>
<feature type="compositionally biased region" description="Basic and acidic residues" evidence="1">
    <location>
        <begin position="66"/>
        <end position="80"/>
    </location>
</feature>
<sequence length="86" mass="9909">MNGPDLKPHPIPLPKCNRRLDRQSLRKRKERRLSRSRRRGDLVVAPRSGRQRSPISSRGASIAKSVGDRKVEAEACGKTERRTRRR</sequence>
<proteinExistence type="predicted"/>
<organism evidence="2">
    <name type="scientific">Sesamum radiatum</name>
    <name type="common">Black benniseed</name>
    <dbReference type="NCBI Taxonomy" id="300843"/>
    <lineage>
        <taxon>Eukaryota</taxon>
        <taxon>Viridiplantae</taxon>
        <taxon>Streptophyta</taxon>
        <taxon>Embryophyta</taxon>
        <taxon>Tracheophyta</taxon>
        <taxon>Spermatophyta</taxon>
        <taxon>Magnoliopsida</taxon>
        <taxon>eudicotyledons</taxon>
        <taxon>Gunneridae</taxon>
        <taxon>Pentapetalae</taxon>
        <taxon>asterids</taxon>
        <taxon>lamiids</taxon>
        <taxon>Lamiales</taxon>
        <taxon>Pedaliaceae</taxon>
        <taxon>Sesamum</taxon>
    </lineage>
</organism>